<reference evidence="1" key="2">
    <citation type="journal article" date="2021" name="Int. J. Syst. Evol. Microbiol.">
        <title>Bradyrhizobium septentrionale sp. nov. (sv. septentrionale) and Bradyrhizobium quebecense sp. nov. (sv. septentrionale) associated with legumes native to Canada possess rearranged symbiosis genes and numerous insertion sequences.</title>
        <authorList>
            <person name="Bromfield E.S.P."/>
            <person name="Cloutier S."/>
        </authorList>
    </citation>
    <scope>NUCLEOTIDE SEQUENCE</scope>
    <source>
        <strain evidence="1">12S5</strain>
    </source>
</reference>
<dbReference type="Proteomes" id="UP000692816">
    <property type="component" value="Unassembled WGS sequence"/>
</dbReference>
<evidence type="ECO:0000313" key="2">
    <source>
        <dbReference type="EMBL" id="NVL10362.1"/>
    </source>
</evidence>
<evidence type="ECO:0000313" key="3">
    <source>
        <dbReference type="Proteomes" id="UP000692816"/>
    </source>
</evidence>
<dbReference type="AlphaFoldDB" id="A0A939RPS5"/>
<protein>
    <submittedName>
        <fullName evidence="2">Uncharacterized protein</fullName>
    </submittedName>
</protein>
<dbReference type="EMBL" id="JAGEPA010000001">
    <property type="protein sequence ID" value="MBO1432645.1"/>
    <property type="molecule type" value="Genomic_DNA"/>
</dbReference>
<proteinExistence type="predicted"/>
<reference evidence="2" key="1">
    <citation type="submission" date="2020-06" db="EMBL/GenBank/DDBJ databases">
        <title>Whole Genome Sequence of Bradyrhizobium sp. Strain 66S1MB.</title>
        <authorList>
            <person name="Bromfield E."/>
            <person name="Cloutier S."/>
        </authorList>
    </citation>
    <scope>NUCLEOTIDE SEQUENCE</scope>
    <source>
        <strain evidence="2">66S1MB</strain>
    </source>
</reference>
<organism evidence="2">
    <name type="scientific">Bradyrhizobium quebecense</name>
    <dbReference type="NCBI Taxonomy" id="2748629"/>
    <lineage>
        <taxon>Bacteria</taxon>
        <taxon>Pseudomonadati</taxon>
        <taxon>Pseudomonadota</taxon>
        <taxon>Alphaproteobacteria</taxon>
        <taxon>Hyphomicrobiales</taxon>
        <taxon>Nitrobacteraceae</taxon>
        <taxon>Bradyrhizobium</taxon>
    </lineage>
</organism>
<dbReference type="EMBL" id="JABWSX010000001">
    <property type="protein sequence ID" value="NVL10362.1"/>
    <property type="molecule type" value="Genomic_DNA"/>
</dbReference>
<sequence>MLVAKRRVEMPVRMRLRCRGFSMQMLVVFAAGQAKSPDPVMSIRKAGPKRQFSATPGFRAEEFIPDICKGYSS</sequence>
<name>A0A939RPS5_9BRAD</name>
<evidence type="ECO:0000313" key="1">
    <source>
        <dbReference type="EMBL" id="MBO1432645.1"/>
    </source>
</evidence>
<comment type="caution">
    <text evidence="2">The sequence shown here is derived from an EMBL/GenBank/DDBJ whole genome shotgun (WGS) entry which is preliminary data.</text>
</comment>
<accession>A0A939RPS5</accession>
<dbReference type="RefSeq" id="WP_173640773.1">
    <property type="nucleotide sequence ID" value="NZ_CP088022.1"/>
</dbReference>
<keyword evidence="3" id="KW-1185">Reference proteome</keyword>
<gene>
    <name evidence="2" type="ORF">HU230_32665</name>
    <name evidence="1" type="ORF">J4P68_25155</name>
</gene>